<dbReference type="Pfam" id="PF02384">
    <property type="entry name" value="N6_Mtase"/>
    <property type="match status" value="1"/>
</dbReference>
<dbReference type="InterPro" id="IPR002052">
    <property type="entry name" value="DNA_methylase_N6_adenine_CS"/>
</dbReference>
<evidence type="ECO:0000256" key="2">
    <source>
        <dbReference type="ARBA" id="ARBA00022603"/>
    </source>
</evidence>
<gene>
    <name evidence="10" type="ORF">SAMN04488054_1552</name>
</gene>
<dbReference type="Proteomes" id="UP000199668">
    <property type="component" value="Unassembled WGS sequence"/>
</dbReference>
<evidence type="ECO:0000313" key="10">
    <source>
        <dbReference type="EMBL" id="SFM45436.1"/>
    </source>
</evidence>
<dbReference type="PANTHER" id="PTHR42933:SF3">
    <property type="entry name" value="TYPE I RESTRICTION ENZYME MJAVIII METHYLASE SUBUNIT"/>
    <property type="match status" value="1"/>
</dbReference>
<keyword evidence="11" id="KW-1185">Reference proteome</keyword>
<dbReference type="SUPFAM" id="SSF53335">
    <property type="entry name" value="S-adenosyl-L-methionine-dependent methyltransferases"/>
    <property type="match status" value="1"/>
</dbReference>
<feature type="domain" description="DNA methylase adenine-specific" evidence="8">
    <location>
        <begin position="155"/>
        <end position="451"/>
    </location>
</feature>
<evidence type="ECO:0000313" key="11">
    <source>
        <dbReference type="Proteomes" id="UP000199668"/>
    </source>
</evidence>
<dbReference type="InterPro" id="IPR029063">
    <property type="entry name" value="SAM-dependent_MTases_sf"/>
</dbReference>
<evidence type="ECO:0000256" key="5">
    <source>
        <dbReference type="ARBA" id="ARBA00022747"/>
    </source>
</evidence>
<dbReference type="GO" id="GO:0009007">
    <property type="term" value="F:site-specific DNA-methyltransferase (adenine-specific) activity"/>
    <property type="evidence" value="ECO:0007669"/>
    <property type="project" value="UniProtKB-EC"/>
</dbReference>
<dbReference type="InterPro" id="IPR051537">
    <property type="entry name" value="DNA_Adenine_Mtase"/>
</dbReference>
<sequence>MAQLDNKASFLWSIADLLRGDYKQSDYGKVILPLTVLRRLDCVLKPSKEQVLEKVEQLQKMNIPKVDDVIEKTIGHQFFNTSPFDFETLKNDPENIALNLRNYINGFSENARQIIEHFHFDTHIDQLDDANVLYMIITRFSEVDLHPSTISNLEMGYIFEELIRKFSESSNETAGEHFTPREVIRLIVNVLYNEDDDALSTEGTIRTLYDPACGTGGMLSVAEQYLNKMNPDADLYVHGQELNEESYAICKSDMMLKGQDPSNIKFGNSFRNDGFSEKTFDNMLSNPPFGVEWKKVEKAIRDEHENLGHAGRFGAGLPRVNDGSLLFLQHMISKMKPEGSRLAIILNGSPLFTGGAESGESNIRRWIIENDWVEAIIGLPDQLFYNTGISTYIWVLSNKKKSERKGKIQLIDGTEYYQKMRKSLGEKRHELSEEHITAITNIYGDMEESEHSKIFSNEDFGFQRVTVERPLRLEFQITADRIPLLEDEKTFQNLAKPKKNSKNPEEEKAEGEKQQRAIRHALETISPSESTYDQQQFEQMLKNTLSESGVKLTAGLKKTLLQVFSVRKEEAPAVKDAKGNIQPDPELRDYENVPLTENIEDYMEREVLPHVPDAWVDEEKTKIGYAIPFTRYFYQYTPLRPTEEIEQDIHKLQNEILDLMKEVHL</sequence>
<dbReference type="PROSITE" id="PS00092">
    <property type="entry name" value="N6_MTASE"/>
    <property type="match status" value="1"/>
</dbReference>
<keyword evidence="3" id="KW-0808">Transferase</keyword>
<evidence type="ECO:0000256" key="7">
    <source>
        <dbReference type="SAM" id="MobiDB-lite"/>
    </source>
</evidence>
<dbReference type="GO" id="GO:0003677">
    <property type="term" value="F:DNA binding"/>
    <property type="evidence" value="ECO:0007669"/>
    <property type="project" value="InterPro"/>
</dbReference>
<dbReference type="AlphaFoldDB" id="A0A1I4R0E9"/>
<proteinExistence type="predicted"/>
<evidence type="ECO:0000259" key="9">
    <source>
        <dbReference type="Pfam" id="PF12161"/>
    </source>
</evidence>
<organism evidence="10 11">
    <name type="scientific">Salibacterium qingdaonense</name>
    <dbReference type="NCBI Taxonomy" id="266892"/>
    <lineage>
        <taxon>Bacteria</taxon>
        <taxon>Bacillati</taxon>
        <taxon>Bacillota</taxon>
        <taxon>Bacilli</taxon>
        <taxon>Bacillales</taxon>
        <taxon>Bacillaceae</taxon>
    </lineage>
</organism>
<dbReference type="InterPro" id="IPR022749">
    <property type="entry name" value="D12N6_MeTrfase_N"/>
</dbReference>
<comment type="catalytic activity">
    <reaction evidence="6">
        <text>a 2'-deoxyadenosine in DNA + S-adenosyl-L-methionine = an N(6)-methyl-2'-deoxyadenosine in DNA + S-adenosyl-L-homocysteine + H(+)</text>
        <dbReference type="Rhea" id="RHEA:15197"/>
        <dbReference type="Rhea" id="RHEA-COMP:12418"/>
        <dbReference type="Rhea" id="RHEA-COMP:12419"/>
        <dbReference type="ChEBI" id="CHEBI:15378"/>
        <dbReference type="ChEBI" id="CHEBI:57856"/>
        <dbReference type="ChEBI" id="CHEBI:59789"/>
        <dbReference type="ChEBI" id="CHEBI:90615"/>
        <dbReference type="ChEBI" id="CHEBI:90616"/>
        <dbReference type="EC" id="2.1.1.72"/>
    </reaction>
</comment>
<name>A0A1I4R0E9_9BACI</name>
<dbReference type="RefSeq" id="WP_090929063.1">
    <property type="nucleotide sequence ID" value="NZ_FOTY01000055.1"/>
</dbReference>
<keyword evidence="5" id="KW-0680">Restriction system</keyword>
<evidence type="ECO:0000256" key="6">
    <source>
        <dbReference type="ARBA" id="ARBA00047942"/>
    </source>
</evidence>
<dbReference type="PRINTS" id="PR00507">
    <property type="entry name" value="N12N6MTFRASE"/>
</dbReference>
<dbReference type="GO" id="GO:0008170">
    <property type="term" value="F:N-methyltransferase activity"/>
    <property type="evidence" value="ECO:0007669"/>
    <property type="project" value="InterPro"/>
</dbReference>
<feature type="domain" description="N6 adenine-specific DNA methyltransferase N-terminal" evidence="9">
    <location>
        <begin position="8"/>
        <end position="140"/>
    </location>
</feature>
<evidence type="ECO:0000259" key="8">
    <source>
        <dbReference type="Pfam" id="PF02384"/>
    </source>
</evidence>
<dbReference type="OrthoDB" id="9814572at2"/>
<protein>
    <recommendedName>
        <fullName evidence="1">site-specific DNA-methyltransferase (adenine-specific)</fullName>
        <ecNumber evidence="1">2.1.1.72</ecNumber>
    </recommendedName>
</protein>
<dbReference type="Pfam" id="PF12161">
    <property type="entry name" value="HsdM_N"/>
    <property type="match status" value="1"/>
</dbReference>
<evidence type="ECO:0000256" key="4">
    <source>
        <dbReference type="ARBA" id="ARBA00022691"/>
    </source>
</evidence>
<evidence type="ECO:0000256" key="3">
    <source>
        <dbReference type="ARBA" id="ARBA00022679"/>
    </source>
</evidence>
<feature type="region of interest" description="Disordered" evidence="7">
    <location>
        <begin position="490"/>
        <end position="515"/>
    </location>
</feature>
<dbReference type="InterPro" id="IPR003356">
    <property type="entry name" value="DNA_methylase_A-5"/>
</dbReference>
<dbReference type="EC" id="2.1.1.72" evidence="1"/>
<dbReference type="EMBL" id="FOTY01000055">
    <property type="protein sequence ID" value="SFM45436.1"/>
    <property type="molecule type" value="Genomic_DNA"/>
</dbReference>
<reference evidence="10 11" key="1">
    <citation type="submission" date="2016-10" db="EMBL/GenBank/DDBJ databases">
        <authorList>
            <person name="de Groot N.N."/>
        </authorList>
    </citation>
    <scope>NUCLEOTIDE SEQUENCE [LARGE SCALE GENOMIC DNA]</scope>
    <source>
        <strain evidence="10 11">CGMCC 1.6134</strain>
    </source>
</reference>
<keyword evidence="4" id="KW-0949">S-adenosyl-L-methionine</keyword>
<dbReference type="GO" id="GO:0009307">
    <property type="term" value="P:DNA restriction-modification system"/>
    <property type="evidence" value="ECO:0007669"/>
    <property type="project" value="UniProtKB-KW"/>
</dbReference>
<keyword evidence="2" id="KW-0489">Methyltransferase</keyword>
<dbReference type="STRING" id="266892.SAMN04488054_1552"/>
<dbReference type="Gene3D" id="3.40.50.150">
    <property type="entry name" value="Vaccinia Virus protein VP39"/>
    <property type="match status" value="1"/>
</dbReference>
<dbReference type="PANTHER" id="PTHR42933">
    <property type="entry name" value="SLR6095 PROTEIN"/>
    <property type="match status" value="1"/>
</dbReference>
<evidence type="ECO:0000256" key="1">
    <source>
        <dbReference type="ARBA" id="ARBA00011900"/>
    </source>
</evidence>
<feature type="compositionally biased region" description="Basic and acidic residues" evidence="7">
    <location>
        <begin position="502"/>
        <end position="515"/>
    </location>
</feature>
<accession>A0A1I4R0E9</accession>
<dbReference type="GO" id="GO:0032259">
    <property type="term" value="P:methylation"/>
    <property type="evidence" value="ECO:0007669"/>
    <property type="project" value="UniProtKB-KW"/>
</dbReference>
<dbReference type="CDD" id="cd02440">
    <property type="entry name" value="AdoMet_MTases"/>
    <property type="match status" value="1"/>
</dbReference>